<name>A0ABS5J884_9BACT</name>
<comment type="caution">
    <text evidence="1">The sequence shown here is derived from an EMBL/GenBank/DDBJ whole genome shotgun (WGS) entry which is preliminary data.</text>
</comment>
<evidence type="ECO:0000313" key="2">
    <source>
        <dbReference type="Proteomes" id="UP000676386"/>
    </source>
</evidence>
<keyword evidence="2" id="KW-1185">Reference proteome</keyword>
<gene>
    <name evidence="1" type="ORF">KE626_29090</name>
</gene>
<reference evidence="1 2" key="1">
    <citation type="submission" date="2021-04" db="EMBL/GenBank/DDBJ databases">
        <title>Chitinophaga sp. nov., isolated from the rhizosphere soil.</title>
        <authorList>
            <person name="He S."/>
        </authorList>
    </citation>
    <scope>NUCLEOTIDE SEQUENCE [LARGE SCALE GENOMIC DNA]</scope>
    <source>
        <strain evidence="1 2">2R12</strain>
    </source>
</reference>
<proteinExistence type="predicted"/>
<organism evidence="1 2">
    <name type="scientific">Chitinophaga hostae</name>
    <dbReference type="NCBI Taxonomy" id="2831022"/>
    <lineage>
        <taxon>Bacteria</taxon>
        <taxon>Pseudomonadati</taxon>
        <taxon>Bacteroidota</taxon>
        <taxon>Chitinophagia</taxon>
        <taxon>Chitinophagales</taxon>
        <taxon>Chitinophagaceae</taxon>
        <taxon>Chitinophaga</taxon>
    </lineage>
</organism>
<dbReference type="EMBL" id="JAGTXB010000022">
    <property type="protein sequence ID" value="MBS0031421.1"/>
    <property type="molecule type" value="Genomic_DNA"/>
</dbReference>
<sequence>MPNSHQYTDAADYINRLKFDYIDTYSLQRGTVYENQYKQQSEMYMRLRTWKERGRRLSPGEEETYQRLIPHVGCTQYLINDNGEFHSSSNRTNSFRHDDQKVDLLKRILRTAVIEEPHFLCAPIYRDGIVFYDATGKMVSSLNVCLECMYMETAAFQHIRGDYETYDLLKRFFINIGHEVENPGYFIMDEINKQRAKNNKQR</sequence>
<dbReference type="Proteomes" id="UP000676386">
    <property type="component" value="Unassembled WGS sequence"/>
</dbReference>
<protein>
    <submittedName>
        <fullName evidence="1">Uncharacterized protein</fullName>
    </submittedName>
</protein>
<dbReference type="RefSeq" id="WP_211976586.1">
    <property type="nucleotide sequence ID" value="NZ_CBFHAM010000063.1"/>
</dbReference>
<accession>A0ABS5J884</accession>
<evidence type="ECO:0000313" key="1">
    <source>
        <dbReference type="EMBL" id="MBS0031421.1"/>
    </source>
</evidence>